<accession>A0AAU9CNE3</accession>
<gene>
    <name evidence="1" type="ORF">FUAX_08790</name>
</gene>
<dbReference type="Proteomes" id="UP001348817">
    <property type="component" value="Chromosome"/>
</dbReference>
<name>A0AAU9CNE3_9BACT</name>
<evidence type="ECO:0000313" key="1">
    <source>
        <dbReference type="EMBL" id="BDD08447.1"/>
    </source>
</evidence>
<dbReference type="EMBL" id="AP025314">
    <property type="protein sequence ID" value="BDD08447.1"/>
    <property type="molecule type" value="Genomic_DNA"/>
</dbReference>
<reference evidence="1 2" key="1">
    <citation type="submission" date="2021-12" db="EMBL/GenBank/DDBJ databases">
        <title>Genome sequencing of bacteria with rrn-lacking chromosome and rrn-plasmid.</title>
        <authorList>
            <person name="Anda M."/>
            <person name="Iwasaki W."/>
        </authorList>
    </citation>
    <scope>NUCLEOTIDE SEQUENCE [LARGE SCALE GENOMIC DNA]</scope>
    <source>
        <strain evidence="1 2">DSM 100852</strain>
    </source>
</reference>
<organism evidence="1 2">
    <name type="scientific">Fulvitalea axinellae</name>
    <dbReference type="NCBI Taxonomy" id="1182444"/>
    <lineage>
        <taxon>Bacteria</taxon>
        <taxon>Pseudomonadati</taxon>
        <taxon>Bacteroidota</taxon>
        <taxon>Cytophagia</taxon>
        <taxon>Cytophagales</taxon>
        <taxon>Persicobacteraceae</taxon>
        <taxon>Fulvitalea</taxon>
    </lineage>
</organism>
<proteinExistence type="predicted"/>
<sequence>MAMLGVSELRRFLLLGPHGTWGCALTLDLIPLL</sequence>
<dbReference type="KEGG" id="fax:FUAX_08790"/>
<dbReference type="AlphaFoldDB" id="A0AAU9CNE3"/>
<evidence type="ECO:0000313" key="2">
    <source>
        <dbReference type="Proteomes" id="UP001348817"/>
    </source>
</evidence>
<protein>
    <submittedName>
        <fullName evidence="1">Uncharacterized protein</fullName>
    </submittedName>
</protein>
<keyword evidence="2" id="KW-1185">Reference proteome</keyword>